<organism evidence="1 2">
    <name type="scientific">Dickeya dadantii (strain 3937)</name>
    <name type="common">Erwinia chrysanthemi (strain 3937)</name>
    <dbReference type="NCBI Taxonomy" id="198628"/>
    <lineage>
        <taxon>Bacteria</taxon>
        <taxon>Pseudomonadati</taxon>
        <taxon>Pseudomonadota</taxon>
        <taxon>Gammaproteobacteria</taxon>
        <taxon>Enterobacterales</taxon>
        <taxon>Pectobacteriaceae</taxon>
        <taxon>Dickeya</taxon>
    </lineage>
</organism>
<dbReference type="EMBL" id="CP002038">
    <property type="protein sequence ID" value="ADM98070.1"/>
    <property type="molecule type" value="Genomic_DNA"/>
</dbReference>
<accession>E0SL35</accession>
<sequence length="83" mass="9267">MISSKRPSSRWLYIPLSYRTLRICCVNPGMQVWADGSASVVITRRTAGGGGENRGSRCQNRTGRPANYYDASIRNAYGSRCYE</sequence>
<name>E0SL35_DICD3</name>
<dbReference type="Proteomes" id="UP000006859">
    <property type="component" value="Chromosome"/>
</dbReference>
<dbReference type="AlphaFoldDB" id="E0SL35"/>
<keyword evidence="2" id="KW-1185">Reference proteome</keyword>
<evidence type="ECO:0000313" key="1">
    <source>
        <dbReference type="EMBL" id="ADM98070.1"/>
    </source>
</evidence>
<dbReference type="KEGG" id="ddd:Dda3937_04541"/>
<proteinExistence type="predicted"/>
<protein>
    <submittedName>
        <fullName evidence="1">Uncharacterized protein</fullName>
    </submittedName>
</protein>
<evidence type="ECO:0000313" key="2">
    <source>
        <dbReference type="Proteomes" id="UP000006859"/>
    </source>
</evidence>
<dbReference type="HOGENOM" id="CLU_2537170_0_0_6"/>
<reference evidence="1 2" key="1">
    <citation type="journal article" date="2011" name="J. Bacteriol.">
        <title>Genome sequence of the plant-pathogenic bacterium Dickeya dadantii 3937.</title>
        <authorList>
            <person name="Glasner J.D."/>
            <person name="Yang C.H."/>
            <person name="Reverchon S."/>
            <person name="Hugouvieux-Cotte-Pattat N."/>
            <person name="Condemine G."/>
            <person name="Bohin J.P."/>
            <person name="Van Gijsegem F."/>
            <person name="Yang S."/>
            <person name="Franza T."/>
            <person name="Expert D."/>
            <person name="Plunkett G. III"/>
            <person name="San Francisco M.J."/>
            <person name="Charkowski A.O."/>
            <person name="Py B."/>
            <person name="Bell K."/>
            <person name="Rauscher L."/>
            <person name="Rodriguez-Palenzuela P."/>
            <person name="Toussaint A."/>
            <person name="Holeva M.C."/>
            <person name="He S.Y."/>
            <person name="Douet V."/>
            <person name="Boccara M."/>
            <person name="Blanco C."/>
            <person name="Toth I."/>
            <person name="Anderson B.D."/>
            <person name="Biehl B.S."/>
            <person name="Mau B."/>
            <person name="Flynn S.M."/>
            <person name="Barras F."/>
            <person name="Lindeberg M."/>
            <person name="Birch P.R."/>
            <person name="Tsuyumu S."/>
            <person name="Shi X."/>
            <person name="Hibbing M."/>
            <person name="Yap M.N."/>
            <person name="Carpentier M."/>
            <person name="Dassa E."/>
            <person name="Umehara M."/>
            <person name="Kim J.F."/>
            <person name="Rusch M."/>
            <person name="Soni P."/>
            <person name="Mayhew G.F."/>
            <person name="Fouts D.E."/>
            <person name="Gill S.R."/>
            <person name="Blattner F.R."/>
            <person name="Keen N.T."/>
            <person name="Perna N.T."/>
        </authorList>
    </citation>
    <scope>NUCLEOTIDE SEQUENCE [LARGE SCALE GENOMIC DNA]</scope>
    <source>
        <strain evidence="1 2">3937</strain>
    </source>
</reference>
<dbReference type="STRING" id="198628.Dda3937_04541"/>
<gene>
    <name evidence="1" type="ordered locus">Dda3937_04541</name>
</gene>